<organism evidence="1 2">
    <name type="scientific">Adiantum capillus-veneris</name>
    <name type="common">Maidenhair fern</name>
    <dbReference type="NCBI Taxonomy" id="13818"/>
    <lineage>
        <taxon>Eukaryota</taxon>
        <taxon>Viridiplantae</taxon>
        <taxon>Streptophyta</taxon>
        <taxon>Embryophyta</taxon>
        <taxon>Tracheophyta</taxon>
        <taxon>Polypodiopsida</taxon>
        <taxon>Polypodiidae</taxon>
        <taxon>Polypodiales</taxon>
        <taxon>Pteridineae</taxon>
        <taxon>Pteridaceae</taxon>
        <taxon>Vittarioideae</taxon>
        <taxon>Adiantum</taxon>
    </lineage>
</organism>
<proteinExistence type="predicted"/>
<sequence>MLRVPTQHDHPLMLVEVGGLRVFSKWQFQFYSEYTQIKPKSTPARALATQYDHRVLRIAFEQASWSHRTVLWTFGVSLRHSFVLD</sequence>
<name>A0A9D4V8T7_ADICA</name>
<comment type="caution">
    <text evidence="1">The sequence shown here is derived from an EMBL/GenBank/DDBJ whole genome shotgun (WGS) entry which is preliminary data.</text>
</comment>
<evidence type="ECO:0000313" key="2">
    <source>
        <dbReference type="Proteomes" id="UP000886520"/>
    </source>
</evidence>
<keyword evidence="2" id="KW-1185">Reference proteome</keyword>
<evidence type="ECO:0000313" key="1">
    <source>
        <dbReference type="EMBL" id="KAI5081990.1"/>
    </source>
</evidence>
<dbReference type="EMBL" id="JABFUD020000003">
    <property type="protein sequence ID" value="KAI5081990.1"/>
    <property type="molecule type" value="Genomic_DNA"/>
</dbReference>
<dbReference type="AlphaFoldDB" id="A0A9D4V8T7"/>
<gene>
    <name evidence="1" type="ORF">GOP47_0001733</name>
</gene>
<dbReference type="Proteomes" id="UP000886520">
    <property type="component" value="Chromosome 2"/>
</dbReference>
<accession>A0A9D4V8T7</accession>
<protein>
    <submittedName>
        <fullName evidence="1">Uncharacterized protein</fullName>
    </submittedName>
</protein>
<reference evidence="1" key="1">
    <citation type="submission" date="2021-01" db="EMBL/GenBank/DDBJ databases">
        <title>Adiantum capillus-veneris genome.</title>
        <authorList>
            <person name="Fang Y."/>
            <person name="Liao Q."/>
        </authorList>
    </citation>
    <scope>NUCLEOTIDE SEQUENCE</scope>
    <source>
        <strain evidence="1">H3</strain>
        <tissue evidence="1">Leaf</tissue>
    </source>
</reference>